<feature type="region of interest" description="Disordered" evidence="1">
    <location>
        <begin position="15"/>
        <end position="67"/>
    </location>
</feature>
<name>A0A553NQB2_TIGCA</name>
<evidence type="ECO:0000256" key="1">
    <source>
        <dbReference type="SAM" id="MobiDB-lite"/>
    </source>
</evidence>
<evidence type="ECO:0000313" key="2">
    <source>
        <dbReference type="EMBL" id="TRY67631.1"/>
    </source>
</evidence>
<dbReference type="AlphaFoldDB" id="A0A553NQB2"/>
<dbReference type="STRING" id="6832.A0A553NQB2"/>
<proteinExistence type="predicted"/>
<dbReference type="EMBL" id="VCGU01000011">
    <property type="protein sequence ID" value="TRY67631.1"/>
    <property type="molecule type" value="Genomic_DNA"/>
</dbReference>
<reference evidence="2 3" key="1">
    <citation type="journal article" date="2018" name="Nat. Ecol. Evol.">
        <title>Genomic signatures of mitonuclear coevolution across populations of Tigriopus californicus.</title>
        <authorList>
            <person name="Barreto F.S."/>
            <person name="Watson E.T."/>
            <person name="Lima T.G."/>
            <person name="Willett C.S."/>
            <person name="Edmands S."/>
            <person name="Li W."/>
            <person name="Burton R.S."/>
        </authorList>
    </citation>
    <scope>NUCLEOTIDE SEQUENCE [LARGE SCALE GENOMIC DNA]</scope>
    <source>
        <strain evidence="2 3">San Diego</strain>
    </source>
</reference>
<accession>A0A553NQB2</accession>
<protein>
    <submittedName>
        <fullName evidence="2">Uncharacterized protein</fullName>
    </submittedName>
</protein>
<gene>
    <name evidence="2" type="ORF">TCAL_14684</name>
</gene>
<keyword evidence="3" id="KW-1185">Reference proteome</keyword>
<sequence length="177" mass="19338">MATVPDSDINTISVIARSAASDPRPSGSGTYRLPTIKNARSRNMNGNRAPPITTDSSKKGEKDGSTGVMVDMKACNAFASAARSARAASALAKKPRIQNEVKSFTRESLEKINLRTSNLIRDYGFLPKRSPNLQDGAQLPAKYEPFPAELLGKPVEELDQYVYEKVRATTPDDPIRR</sequence>
<evidence type="ECO:0000313" key="3">
    <source>
        <dbReference type="Proteomes" id="UP000318571"/>
    </source>
</evidence>
<dbReference type="Proteomes" id="UP000318571">
    <property type="component" value="Chromosome 4"/>
</dbReference>
<comment type="caution">
    <text evidence="2">The sequence shown here is derived from an EMBL/GenBank/DDBJ whole genome shotgun (WGS) entry which is preliminary data.</text>
</comment>
<organism evidence="2 3">
    <name type="scientific">Tigriopus californicus</name>
    <name type="common">Marine copepod</name>
    <dbReference type="NCBI Taxonomy" id="6832"/>
    <lineage>
        <taxon>Eukaryota</taxon>
        <taxon>Metazoa</taxon>
        <taxon>Ecdysozoa</taxon>
        <taxon>Arthropoda</taxon>
        <taxon>Crustacea</taxon>
        <taxon>Multicrustacea</taxon>
        <taxon>Hexanauplia</taxon>
        <taxon>Copepoda</taxon>
        <taxon>Harpacticoida</taxon>
        <taxon>Harpacticidae</taxon>
        <taxon>Tigriopus</taxon>
    </lineage>
</organism>